<dbReference type="Proteomes" id="UP000772618">
    <property type="component" value="Unassembled WGS sequence"/>
</dbReference>
<reference evidence="8 9" key="1">
    <citation type="submission" date="2021-05" db="EMBL/GenBank/DDBJ databases">
        <title>A Polyphasic approach of four new species of the genus Ohtaekwangia: Ohtaekwangia histidinii sp. nov., Ohtaekwangia cretensis sp. nov., Ohtaekwangia indiensis sp. nov., Ohtaekwangia reichenbachii sp. nov. from diverse environment.</title>
        <authorList>
            <person name="Octaviana S."/>
        </authorList>
    </citation>
    <scope>NUCLEOTIDE SEQUENCE [LARGE SCALE GENOMIC DNA]</scope>
    <source>
        <strain evidence="8 9">PWU20</strain>
    </source>
</reference>
<dbReference type="PANTHER" id="PTHR30329">
    <property type="entry name" value="STATOR ELEMENT OF FLAGELLAR MOTOR COMPLEX"/>
    <property type="match status" value="1"/>
</dbReference>
<dbReference type="PROSITE" id="PS50293">
    <property type="entry name" value="TPR_REGION"/>
    <property type="match status" value="1"/>
</dbReference>
<dbReference type="PANTHER" id="PTHR30329:SF21">
    <property type="entry name" value="LIPOPROTEIN YIAD-RELATED"/>
    <property type="match status" value="1"/>
</dbReference>
<dbReference type="SMART" id="SM00028">
    <property type="entry name" value="TPR"/>
    <property type="match status" value="3"/>
</dbReference>
<evidence type="ECO:0000256" key="2">
    <source>
        <dbReference type="ARBA" id="ARBA00023136"/>
    </source>
</evidence>
<dbReference type="InterPro" id="IPR011990">
    <property type="entry name" value="TPR-like_helical_dom_sf"/>
</dbReference>
<dbReference type="InterPro" id="IPR011042">
    <property type="entry name" value="6-blade_b-propeller_TolB-like"/>
</dbReference>
<dbReference type="Pfam" id="PF07676">
    <property type="entry name" value="PD40"/>
    <property type="match status" value="3"/>
</dbReference>
<accession>A0ABS5VQQ5</accession>
<proteinExistence type="predicted"/>
<keyword evidence="4" id="KW-0802">TPR repeat</keyword>
<dbReference type="SUPFAM" id="SSF48452">
    <property type="entry name" value="TPR-like"/>
    <property type="match status" value="1"/>
</dbReference>
<dbReference type="PROSITE" id="PS50005">
    <property type="entry name" value="TPR"/>
    <property type="match status" value="2"/>
</dbReference>
<dbReference type="PROSITE" id="PS51123">
    <property type="entry name" value="OMPA_2"/>
    <property type="match status" value="1"/>
</dbReference>
<comment type="caution">
    <text evidence="8">The sequence shown here is derived from an EMBL/GenBank/DDBJ whole genome shotgun (WGS) entry which is preliminary data.</text>
</comment>
<dbReference type="RefSeq" id="WP_254153099.1">
    <property type="nucleotide sequence ID" value="NZ_JAHESD010000012.1"/>
</dbReference>
<keyword evidence="2 5" id="KW-0472">Membrane</keyword>
<keyword evidence="3" id="KW-0998">Cell outer membrane</keyword>
<dbReference type="Pfam" id="PF13181">
    <property type="entry name" value="TPR_8"/>
    <property type="match status" value="1"/>
</dbReference>
<name>A0ABS5VQQ5_9BACT</name>
<evidence type="ECO:0000256" key="6">
    <source>
        <dbReference type="SAM" id="SignalP"/>
    </source>
</evidence>
<evidence type="ECO:0000259" key="7">
    <source>
        <dbReference type="PROSITE" id="PS51123"/>
    </source>
</evidence>
<dbReference type="Pfam" id="PF00691">
    <property type="entry name" value="OmpA"/>
    <property type="match status" value="1"/>
</dbReference>
<dbReference type="Gene3D" id="2.60.40.1120">
    <property type="entry name" value="Carboxypeptidase-like, regulatory domain"/>
    <property type="match status" value="1"/>
</dbReference>
<dbReference type="Gene3D" id="3.30.1330.60">
    <property type="entry name" value="OmpA-like domain"/>
    <property type="match status" value="1"/>
</dbReference>
<feature type="domain" description="OmpA-like" evidence="7">
    <location>
        <begin position="526"/>
        <end position="642"/>
    </location>
</feature>
<evidence type="ECO:0000256" key="1">
    <source>
        <dbReference type="ARBA" id="ARBA00004442"/>
    </source>
</evidence>
<evidence type="ECO:0000313" key="8">
    <source>
        <dbReference type="EMBL" id="MBT1703132.1"/>
    </source>
</evidence>
<dbReference type="SUPFAM" id="SSF82171">
    <property type="entry name" value="DPP6 N-terminal domain-like"/>
    <property type="match status" value="1"/>
</dbReference>
<feature type="repeat" description="TPR" evidence="4">
    <location>
        <begin position="101"/>
        <end position="134"/>
    </location>
</feature>
<dbReference type="CDD" id="cd07185">
    <property type="entry name" value="OmpA_C-like"/>
    <property type="match status" value="1"/>
</dbReference>
<dbReference type="Pfam" id="PF13414">
    <property type="entry name" value="TPR_11"/>
    <property type="match status" value="1"/>
</dbReference>
<comment type="subcellular location">
    <subcellularLocation>
        <location evidence="1">Cell outer membrane</location>
    </subcellularLocation>
</comment>
<dbReference type="InterPro" id="IPR050330">
    <property type="entry name" value="Bact_OuterMem_StrucFunc"/>
</dbReference>
<feature type="repeat" description="TPR" evidence="4">
    <location>
        <begin position="64"/>
        <end position="97"/>
    </location>
</feature>
<feature type="chain" id="PRO_5045953939" evidence="6">
    <location>
        <begin position="20"/>
        <end position="642"/>
    </location>
</feature>
<dbReference type="PRINTS" id="PR01021">
    <property type="entry name" value="OMPADOMAIN"/>
</dbReference>
<gene>
    <name evidence="8" type="ORF">KK060_07565</name>
</gene>
<protein>
    <submittedName>
        <fullName evidence="8">OmpA family protein</fullName>
    </submittedName>
</protein>
<keyword evidence="9" id="KW-1185">Reference proteome</keyword>
<dbReference type="InterPro" id="IPR019734">
    <property type="entry name" value="TPR_rpt"/>
</dbReference>
<feature type="signal peptide" evidence="6">
    <location>
        <begin position="1"/>
        <end position="19"/>
    </location>
</feature>
<dbReference type="InterPro" id="IPR011659">
    <property type="entry name" value="WD40"/>
</dbReference>
<dbReference type="Gene3D" id="1.25.40.10">
    <property type="entry name" value="Tetratricopeptide repeat domain"/>
    <property type="match status" value="1"/>
</dbReference>
<dbReference type="Gene3D" id="2.120.10.30">
    <property type="entry name" value="TolB, C-terminal domain"/>
    <property type="match status" value="1"/>
</dbReference>
<evidence type="ECO:0000256" key="5">
    <source>
        <dbReference type="PROSITE-ProRule" id="PRU00473"/>
    </source>
</evidence>
<dbReference type="PRINTS" id="PR01023">
    <property type="entry name" value="NAFLGMOTY"/>
</dbReference>
<dbReference type="InterPro" id="IPR006665">
    <property type="entry name" value="OmpA-like"/>
</dbReference>
<evidence type="ECO:0000313" key="9">
    <source>
        <dbReference type="Proteomes" id="UP000772618"/>
    </source>
</evidence>
<keyword evidence="6" id="KW-0732">Signal</keyword>
<organism evidence="8 9">
    <name type="scientific">Chryseosolibacter indicus</name>
    <dbReference type="NCBI Taxonomy" id="2782351"/>
    <lineage>
        <taxon>Bacteria</taxon>
        <taxon>Pseudomonadati</taxon>
        <taxon>Bacteroidota</taxon>
        <taxon>Cytophagia</taxon>
        <taxon>Cytophagales</taxon>
        <taxon>Chryseotaleaceae</taxon>
        <taxon>Chryseosolibacter</taxon>
    </lineage>
</organism>
<dbReference type="SUPFAM" id="SSF103088">
    <property type="entry name" value="OmpA-like"/>
    <property type="match status" value="1"/>
</dbReference>
<dbReference type="InterPro" id="IPR006664">
    <property type="entry name" value="OMP_bac"/>
</dbReference>
<dbReference type="InterPro" id="IPR036737">
    <property type="entry name" value="OmpA-like_sf"/>
</dbReference>
<evidence type="ECO:0000256" key="3">
    <source>
        <dbReference type="ARBA" id="ARBA00023237"/>
    </source>
</evidence>
<evidence type="ECO:0000256" key="4">
    <source>
        <dbReference type="PROSITE-ProRule" id="PRU00339"/>
    </source>
</evidence>
<sequence>MLTRLIIILLLTVSLQSTAQIGLSTKSKKAIELYTEADNYRVRGQFAQAITLLQQAIEKDKEFVEAYYRLGLVYMTRKDYEQAIKNFEKGLSFTNDIRKQKVFWFDLGEAYFNTGDYDKAEKMLSDFLRVELQSKPRIDRARMLYNNIVFAKENKDKRAAYKQKVLSDTVNRFPMQYFPVLTADQQELIFTRREGFRDEFDEDLVVSRKDKQGKWTAPESIAKNINSSFNEGTCTISADGRKLIFTSCLGRQGYGSCDLFESNKIGNEWTKPQNLGPGVNSSEWESQPSLSADGRTLYFVSDRRGGVGRRDIWVSTLGPEGTWTKARNVGKPVNTEFDEISPFIHANNRLLYFASTGLTGYGGYDIFFSERDTASKWTQPKNIGAPINNHEDQFSLFITADGVKGYYSHEEPIAGGHSISKIIEMEIPEESRIKFRSNYVEGLVTDRETGKPLKGNIELINLATNQTESFVQSDSITGEYLIVLTQGSEYGLYVSKTGYVYKSLNFNYSEVKDFKPIVLNVQLDKIKEGSGVILENIFFDVDKYELKEKSIVELQKVLKFLKDNPNIKIEISGHTDNTGSPTHNLELSEKRAQAVSQYIISQGISKSRLTAKGYGSKNPIADNSTADGKQRNRRIEFKLIQN</sequence>
<dbReference type="EMBL" id="JAHESD010000012">
    <property type="protein sequence ID" value="MBT1703132.1"/>
    <property type="molecule type" value="Genomic_DNA"/>
</dbReference>